<dbReference type="InterPro" id="IPR006566">
    <property type="entry name" value="FBD"/>
</dbReference>
<accession>A0A8S9G8Z4</accession>
<dbReference type="CDD" id="cd22160">
    <property type="entry name" value="F-box_AtFBL13-like"/>
    <property type="match status" value="2"/>
</dbReference>
<evidence type="ECO:0000313" key="3">
    <source>
        <dbReference type="Proteomes" id="UP000712281"/>
    </source>
</evidence>
<proteinExistence type="predicted"/>
<dbReference type="InterPro" id="IPR001810">
    <property type="entry name" value="F-box_dom"/>
</dbReference>
<dbReference type="EMBL" id="QGKW02002005">
    <property type="protein sequence ID" value="KAF2542161.1"/>
    <property type="molecule type" value="Genomic_DNA"/>
</dbReference>
<gene>
    <name evidence="2" type="ORF">F2Q68_00031617</name>
</gene>
<dbReference type="Proteomes" id="UP000712281">
    <property type="component" value="Unassembled WGS sequence"/>
</dbReference>
<dbReference type="Pfam" id="PF24758">
    <property type="entry name" value="LRR_At5g56370"/>
    <property type="match status" value="1"/>
</dbReference>
<dbReference type="PROSITE" id="PS50181">
    <property type="entry name" value="FBOX"/>
    <property type="match status" value="1"/>
</dbReference>
<organism evidence="2 3">
    <name type="scientific">Brassica cretica</name>
    <name type="common">Mustard</name>
    <dbReference type="NCBI Taxonomy" id="69181"/>
    <lineage>
        <taxon>Eukaryota</taxon>
        <taxon>Viridiplantae</taxon>
        <taxon>Streptophyta</taxon>
        <taxon>Embryophyta</taxon>
        <taxon>Tracheophyta</taxon>
        <taxon>Spermatophyta</taxon>
        <taxon>Magnoliopsida</taxon>
        <taxon>eudicotyledons</taxon>
        <taxon>Gunneridae</taxon>
        <taxon>Pentapetalae</taxon>
        <taxon>rosids</taxon>
        <taxon>malvids</taxon>
        <taxon>Brassicales</taxon>
        <taxon>Brassicaceae</taxon>
        <taxon>Brassiceae</taxon>
        <taxon>Brassica</taxon>
    </lineage>
</organism>
<dbReference type="InterPro" id="IPR032675">
    <property type="entry name" value="LRR_dom_sf"/>
</dbReference>
<comment type="caution">
    <text evidence="2">The sequence shown here is derived from an EMBL/GenBank/DDBJ whole genome shotgun (WGS) entry which is preliminary data.</text>
</comment>
<name>A0A8S9G8Z4_BRACR</name>
<dbReference type="InterPro" id="IPR055294">
    <property type="entry name" value="FBL60-like"/>
</dbReference>
<dbReference type="Gene3D" id="1.20.1280.50">
    <property type="match status" value="1"/>
</dbReference>
<evidence type="ECO:0000259" key="1">
    <source>
        <dbReference type="PROSITE" id="PS50181"/>
    </source>
</evidence>
<dbReference type="PANTHER" id="PTHR31293">
    <property type="entry name" value="RNI-LIKE SUPERFAMILY PROTEIN"/>
    <property type="match status" value="1"/>
</dbReference>
<dbReference type="SUPFAM" id="SSF52047">
    <property type="entry name" value="RNI-like"/>
    <property type="match status" value="1"/>
</dbReference>
<dbReference type="InterPro" id="IPR055411">
    <property type="entry name" value="LRR_FXL15/At3g58940/PEG3-like"/>
</dbReference>
<feature type="domain" description="F-box" evidence="1">
    <location>
        <begin position="1"/>
        <end position="53"/>
    </location>
</feature>
<dbReference type="Pfam" id="PF00646">
    <property type="entry name" value="F-box"/>
    <property type="match status" value="2"/>
</dbReference>
<dbReference type="AlphaFoldDB" id="A0A8S9G8Z4"/>
<dbReference type="PANTHER" id="PTHR31293:SF16">
    <property type="entry name" value="RNI-LIKE SUPERFAMILY PROTEIN"/>
    <property type="match status" value="1"/>
</dbReference>
<dbReference type="SMART" id="SM00579">
    <property type="entry name" value="FBD"/>
    <property type="match status" value="1"/>
</dbReference>
<dbReference type="InterPro" id="IPR053781">
    <property type="entry name" value="F-box_AtFBL13-like"/>
</dbReference>
<sequence>MDRISDLPDETICQILSFLPTKEAALTSVFSKRWRNLFAMSPTPNLHLRFVEVDFWKPKSDMSFIDFVDRVLAVSGDSTIRKSDRVLNQLISIIFTCKTIVKLKLGSLVKFAMVPENAYLPSLKTLFLFRVRFSGCEFEALLSACPVLEELTLLGCPWYARQCLTISCTTLERLTLSCKGAIAYSLPWSFSFDTPRLAYLNYHGYIGDEYPIVNLHSLVEAKLSLEYRGSPNEGNPMNLIEGLRNVEVLDLSSLGTSKLLSSFAELIPLFGKLSRVSIATEFQHSCTSWKFLPLLLKKSPNLKTLVIKAKKMDRISDLPDETVCQILSFLPTKEATLTSVFLKRWRNLFAMSPNLHLRFVEEILYENPQSVEPAHTNSWMIDVLIRGILDLDLDLDTLTKDVITMPLEIFTCKTIVKLKLGNLVRFAMVPENASFPSLKTVSFSCSVLWLRQCITISCTTLERLTLSCKGDLLESNPMNLINGLRNVEVLDLSSLETSKVQHACWSWKFLPLLLKKSPNLKTLVIIKGPLHFYDEYGEESEPLICECLSEYSFLSSCHVKILEIIDYCGTKGELGQMKKFLEKLPCLELVNVHASAKANLTFGTDLQVLPKAGNIQLKCFSFKN</sequence>
<protein>
    <recommendedName>
        <fullName evidence="1">F-box domain-containing protein</fullName>
    </recommendedName>
</protein>
<evidence type="ECO:0000313" key="2">
    <source>
        <dbReference type="EMBL" id="KAF2542161.1"/>
    </source>
</evidence>
<dbReference type="Gene3D" id="3.80.10.10">
    <property type="entry name" value="Ribonuclease Inhibitor"/>
    <property type="match status" value="1"/>
</dbReference>
<dbReference type="SMART" id="SM00256">
    <property type="entry name" value="FBOX"/>
    <property type="match status" value="2"/>
</dbReference>
<dbReference type="SUPFAM" id="SSF81383">
    <property type="entry name" value="F-box domain"/>
    <property type="match status" value="2"/>
</dbReference>
<reference evidence="2" key="1">
    <citation type="submission" date="2019-12" db="EMBL/GenBank/DDBJ databases">
        <title>Genome sequencing and annotation of Brassica cretica.</title>
        <authorList>
            <person name="Studholme D.J."/>
            <person name="Sarris P.F."/>
        </authorList>
    </citation>
    <scope>NUCLEOTIDE SEQUENCE</scope>
    <source>
        <strain evidence="2">PFS-001/15</strain>
        <tissue evidence="2">Leaf</tissue>
    </source>
</reference>
<dbReference type="InterPro" id="IPR036047">
    <property type="entry name" value="F-box-like_dom_sf"/>
</dbReference>